<sequence length="163" mass="17200">MTEETHQESASNSEPGSTTNPIEQLLQLLALVDPIELAGKAIDTTRRTTETLVLVLENFASTIDNLNRTTTRVNALLDEVEEPLKRVMPQLGNAMNAMATMGEAATQLADLSKRLGPLTTLAENAGGLFGFRPGKPSGNQTSSPTSSSPTSSSPTSSSPQTES</sequence>
<reference evidence="2" key="1">
    <citation type="submission" date="2020-05" db="EMBL/GenBank/DDBJ databases">
        <authorList>
            <person name="Chiriac C."/>
            <person name="Salcher M."/>
            <person name="Ghai R."/>
            <person name="Kavagutti S V."/>
        </authorList>
    </citation>
    <scope>NUCLEOTIDE SEQUENCE</scope>
</reference>
<organism evidence="2">
    <name type="scientific">freshwater metagenome</name>
    <dbReference type="NCBI Taxonomy" id="449393"/>
    <lineage>
        <taxon>unclassified sequences</taxon>
        <taxon>metagenomes</taxon>
        <taxon>ecological metagenomes</taxon>
    </lineage>
</organism>
<evidence type="ECO:0000256" key="1">
    <source>
        <dbReference type="SAM" id="MobiDB-lite"/>
    </source>
</evidence>
<accession>A0A6J6K9E5</accession>
<gene>
    <name evidence="2" type="ORF">UFOPK2214_00272</name>
</gene>
<proteinExistence type="predicted"/>
<protein>
    <submittedName>
        <fullName evidence="2">Unannotated protein</fullName>
    </submittedName>
</protein>
<evidence type="ECO:0000313" key="2">
    <source>
        <dbReference type="EMBL" id="CAB4646377.1"/>
    </source>
</evidence>
<dbReference type="EMBL" id="CAEZWJ010000005">
    <property type="protein sequence ID" value="CAB4646377.1"/>
    <property type="molecule type" value="Genomic_DNA"/>
</dbReference>
<feature type="compositionally biased region" description="Low complexity" evidence="1">
    <location>
        <begin position="141"/>
        <end position="163"/>
    </location>
</feature>
<dbReference type="AlphaFoldDB" id="A0A6J6K9E5"/>
<feature type="region of interest" description="Disordered" evidence="1">
    <location>
        <begin position="126"/>
        <end position="163"/>
    </location>
</feature>
<name>A0A6J6K9E5_9ZZZZ</name>